<dbReference type="Gene3D" id="1.10.300.10">
    <property type="entry name" value="Adenylosuccinate Synthetase, subunit A, domain 2"/>
    <property type="match status" value="1"/>
</dbReference>
<evidence type="ECO:0000256" key="7">
    <source>
        <dbReference type="ARBA" id="ARBA00023134"/>
    </source>
</evidence>
<dbReference type="Proteomes" id="UP000199639">
    <property type="component" value="Unassembled WGS sequence"/>
</dbReference>
<evidence type="ECO:0000256" key="3">
    <source>
        <dbReference type="ARBA" id="ARBA00022723"/>
    </source>
</evidence>
<keyword evidence="7 8" id="KW-0342">GTP-binding</keyword>
<dbReference type="SMART" id="SM00788">
    <property type="entry name" value="Adenylsucc_synt"/>
    <property type="match status" value="1"/>
</dbReference>
<accession>A0A4V3I913</accession>
<evidence type="ECO:0000256" key="6">
    <source>
        <dbReference type="ARBA" id="ARBA00022842"/>
    </source>
</evidence>
<dbReference type="InterPro" id="IPR042109">
    <property type="entry name" value="Adenylosuccinate_synth_dom1"/>
</dbReference>
<dbReference type="GO" id="GO:0004019">
    <property type="term" value="F:adenylosuccinate synthase activity"/>
    <property type="evidence" value="ECO:0007669"/>
    <property type="project" value="UniProtKB-UniRule"/>
</dbReference>
<feature type="binding site" evidence="8">
    <location>
        <position position="40"/>
    </location>
    <ligand>
        <name>Mg(2+)</name>
        <dbReference type="ChEBI" id="CHEBI:18420"/>
    </ligand>
</feature>
<keyword evidence="14" id="KW-1185">Reference proteome</keyword>
<dbReference type="PROSITE" id="PS00513">
    <property type="entry name" value="ADENYLOSUCCIN_SYN_2"/>
    <property type="match status" value="1"/>
</dbReference>
<gene>
    <name evidence="8" type="primary">purA</name>
    <name evidence="12" type="ORF">E3O21_07350</name>
    <name evidence="11" type="ORF">SAMN05216368_10162</name>
</gene>
<dbReference type="Gene3D" id="3.90.170.10">
    <property type="entry name" value="Adenylosuccinate Synthetase, subunit A, domain 3"/>
    <property type="match status" value="1"/>
</dbReference>
<feature type="active site" description="Proton donor" evidence="8">
    <location>
        <position position="41"/>
    </location>
</feature>
<protein>
    <recommendedName>
        <fullName evidence="8 10">Adenylosuccinate synthetase</fullName>
        <shortName evidence="8">AMPSase</shortName>
        <shortName evidence="8">AdSS</shortName>
        <ecNumber evidence="8 10">6.3.4.4</ecNumber>
    </recommendedName>
    <alternativeName>
        <fullName evidence="8">IMP--aspartate ligase</fullName>
    </alternativeName>
</protein>
<dbReference type="InterPro" id="IPR033128">
    <property type="entry name" value="Adenylosuccin_syn_Lys_AS"/>
</dbReference>
<feature type="binding site" evidence="8">
    <location>
        <begin position="412"/>
        <end position="414"/>
    </location>
    <ligand>
        <name>GTP</name>
        <dbReference type="ChEBI" id="CHEBI:37565"/>
    </ligand>
</feature>
<dbReference type="PROSITE" id="PS01266">
    <property type="entry name" value="ADENYLOSUCCIN_SYN_1"/>
    <property type="match status" value="1"/>
</dbReference>
<evidence type="ECO:0000256" key="1">
    <source>
        <dbReference type="ARBA" id="ARBA00011738"/>
    </source>
</evidence>
<reference evidence="12 14" key="2">
    <citation type="submission" date="2019-03" db="EMBL/GenBank/DDBJ databases">
        <title>Genomics of glacier-inhabiting Cryobacterium strains.</title>
        <authorList>
            <person name="Liu Q."/>
            <person name="Xin Y.-H."/>
        </authorList>
    </citation>
    <scope>NUCLEOTIDE SEQUENCE [LARGE SCALE GENOMIC DNA]</scope>
    <source>
        <strain evidence="12 14">Hh8</strain>
    </source>
</reference>
<dbReference type="CDD" id="cd03108">
    <property type="entry name" value="AdSS"/>
    <property type="match status" value="1"/>
</dbReference>
<dbReference type="HAMAP" id="MF_00011">
    <property type="entry name" value="Adenylosucc_synth"/>
    <property type="match status" value="1"/>
</dbReference>
<feature type="binding site" description="in other chain" evidence="8">
    <location>
        <begin position="38"/>
        <end position="41"/>
    </location>
    <ligand>
        <name>IMP</name>
        <dbReference type="ChEBI" id="CHEBI:58053"/>
        <note>ligand shared between dimeric partners</note>
    </ligand>
</feature>
<dbReference type="SUPFAM" id="SSF52540">
    <property type="entry name" value="P-loop containing nucleoside triphosphate hydrolases"/>
    <property type="match status" value="1"/>
</dbReference>
<feature type="active site" evidence="9">
    <location>
        <position position="139"/>
    </location>
</feature>
<feature type="binding site" evidence="8">
    <location>
        <begin position="330"/>
        <end position="332"/>
    </location>
    <ligand>
        <name>GTP</name>
        <dbReference type="ChEBI" id="CHEBI:37565"/>
    </ligand>
</feature>
<dbReference type="Proteomes" id="UP000298252">
    <property type="component" value="Unassembled WGS sequence"/>
</dbReference>
<comment type="function">
    <text evidence="8">Plays an important role in the de novo pathway of purine nucleotide biosynthesis. Catalyzes the first committed step in the biosynthesis of AMP from IMP.</text>
</comment>
<dbReference type="GO" id="GO:0005525">
    <property type="term" value="F:GTP binding"/>
    <property type="evidence" value="ECO:0007669"/>
    <property type="project" value="UniProtKB-UniRule"/>
</dbReference>
<evidence type="ECO:0000256" key="8">
    <source>
        <dbReference type="HAMAP-Rule" id="MF_00011"/>
    </source>
</evidence>
<dbReference type="Pfam" id="PF00709">
    <property type="entry name" value="Adenylsucc_synt"/>
    <property type="match status" value="1"/>
</dbReference>
<feature type="binding site" description="in other chain" evidence="8">
    <location>
        <position position="128"/>
    </location>
    <ligand>
        <name>IMP</name>
        <dbReference type="ChEBI" id="CHEBI:58053"/>
        <note>ligand shared between dimeric partners</note>
    </ligand>
</feature>
<evidence type="ECO:0000256" key="9">
    <source>
        <dbReference type="PROSITE-ProRule" id="PRU10134"/>
    </source>
</evidence>
<dbReference type="AlphaFoldDB" id="A0A4V3I913"/>
<sequence length="428" mass="46333">MPAIVLIGAQWGDEGKGKATDLLGSRVDYVVKFNGGNNAGHTVVVGDEKYALHLLPSGILSPGVTPVIANGVVVDVEVLFEELDALSERGVDVSRLKVSLNAHVITAYHRTLDKVTERFLGKRQIGTTGRGIGPAYADKINRVGIRVQDLFDENILRQKVEGALDQKNHMLVKVYNRRAIEAEEIVSELLGYAERLRPMVTDTALLLHQALNAGKTVLFEGGQATMLDVDHGTYPFVTSSNATSGGAVTGSGIAPNRIDRVIAVVKAYTTRVGSGPFPTELFDESGEYLRSNGFEFGTTTGRPRRCGWYDAPIARYTARINGVTDFVLTKLDVLTGLAEIPVCVAYSVDGVRVEEVPVSQSDFHHAVPIYENFPGWTEDITGVRTFDDLPQAAQNYVLALEGMSGSRTSAIGVGPDREAIVVRHDLID</sequence>
<dbReference type="FunFam" id="1.10.300.10:FF:000001">
    <property type="entry name" value="Adenylosuccinate synthetase"/>
    <property type="match status" value="1"/>
</dbReference>
<dbReference type="FunFam" id="3.90.170.10:FF:000001">
    <property type="entry name" value="Adenylosuccinate synthetase"/>
    <property type="match status" value="1"/>
</dbReference>
<dbReference type="GO" id="GO:0044208">
    <property type="term" value="P:'de novo' AMP biosynthetic process"/>
    <property type="evidence" value="ECO:0007669"/>
    <property type="project" value="UniProtKB-UniRule"/>
</dbReference>
<comment type="similarity">
    <text evidence="8 10">Belongs to the adenylosuccinate synthetase family.</text>
</comment>
<name>A0A4V3I913_9MICO</name>
<feature type="binding site" evidence="8">
    <location>
        <begin position="298"/>
        <end position="304"/>
    </location>
    <ligand>
        <name>substrate</name>
    </ligand>
</feature>
<feature type="binding site" evidence="8">
    <location>
        <begin position="12"/>
        <end position="18"/>
    </location>
    <ligand>
        <name>GTP</name>
        <dbReference type="ChEBI" id="CHEBI:37565"/>
    </ligand>
</feature>
<keyword evidence="5 8" id="KW-0658">Purine biosynthesis</keyword>
<dbReference type="EC" id="6.3.4.4" evidence="8 10"/>
<comment type="pathway">
    <text evidence="8 10">Purine metabolism; AMP biosynthesis via de novo pathway; AMP from IMP: step 1/2.</text>
</comment>
<feature type="binding site" description="in other chain" evidence="8">
    <location>
        <begin position="13"/>
        <end position="16"/>
    </location>
    <ligand>
        <name>IMP</name>
        <dbReference type="ChEBI" id="CHEBI:58053"/>
        <note>ligand shared between dimeric partners</note>
    </ligand>
</feature>
<dbReference type="Gene3D" id="3.40.440.10">
    <property type="entry name" value="Adenylosuccinate Synthetase, subunit A, domain 1"/>
    <property type="match status" value="1"/>
</dbReference>
<dbReference type="RefSeq" id="WP_092338110.1">
    <property type="nucleotide sequence ID" value="NZ_FNIB01000001.1"/>
</dbReference>
<evidence type="ECO:0000256" key="2">
    <source>
        <dbReference type="ARBA" id="ARBA00022598"/>
    </source>
</evidence>
<dbReference type="InterPro" id="IPR001114">
    <property type="entry name" value="Adenylosuccinate_synthetase"/>
</dbReference>
<keyword evidence="3 8" id="KW-0479">Metal-binding</keyword>
<keyword evidence="8" id="KW-0963">Cytoplasm</keyword>
<comment type="subcellular location">
    <subcellularLocation>
        <location evidence="8">Cytoplasm</location>
    </subcellularLocation>
</comment>
<dbReference type="PANTHER" id="PTHR11846:SF0">
    <property type="entry name" value="ADENYLOSUCCINATE SYNTHETASE"/>
    <property type="match status" value="1"/>
</dbReference>
<dbReference type="InterPro" id="IPR042110">
    <property type="entry name" value="Adenylosuccinate_synth_dom2"/>
</dbReference>
<feature type="active site" description="Proton acceptor" evidence="8">
    <location>
        <position position="13"/>
    </location>
</feature>
<comment type="subunit">
    <text evidence="1 8">Homodimer.</text>
</comment>
<keyword evidence="2 8" id="KW-0436">Ligase</keyword>
<dbReference type="GO" id="GO:0000287">
    <property type="term" value="F:magnesium ion binding"/>
    <property type="evidence" value="ECO:0007669"/>
    <property type="project" value="UniProtKB-UniRule"/>
</dbReference>
<dbReference type="EMBL" id="FNIB01000001">
    <property type="protein sequence ID" value="SDM46390.1"/>
    <property type="molecule type" value="Genomic_DNA"/>
</dbReference>
<keyword evidence="6 8" id="KW-0460">Magnesium</keyword>
<dbReference type="InterPro" id="IPR018220">
    <property type="entry name" value="Adenylosuccin_syn_GTP-bd"/>
</dbReference>
<evidence type="ECO:0000256" key="5">
    <source>
        <dbReference type="ARBA" id="ARBA00022755"/>
    </source>
</evidence>
<organism evidence="11 13">
    <name type="scientific">Cryobacterium flavum</name>
    <dbReference type="NCBI Taxonomy" id="1424659"/>
    <lineage>
        <taxon>Bacteria</taxon>
        <taxon>Bacillati</taxon>
        <taxon>Actinomycetota</taxon>
        <taxon>Actinomycetes</taxon>
        <taxon>Micrococcales</taxon>
        <taxon>Microbacteriaceae</taxon>
        <taxon>Cryobacterium</taxon>
    </lineage>
</organism>
<feature type="binding site" evidence="8">
    <location>
        <position position="13"/>
    </location>
    <ligand>
        <name>Mg(2+)</name>
        <dbReference type="ChEBI" id="CHEBI:18420"/>
    </ligand>
</feature>
<reference evidence="11 13" key="1">
    <citation type="submission" date="2016-10" db="EMBL/GenBank/DDBJ databases">
        <authorList>
            <person name="Varghese N."/>
            <person name="Submissions S."/>
        </authorList>
    </citation>
    <scope>NUCLEOTIDE SEQUENCE [LARGE SCALE GENOMIC DNA]</scope>
    <source>
        <strain evidence="11 13">CGMCC 1.11215</strain>
    </source>
</reference>
<evidence type="ECO:0000313" key="12">
    <source>
        <dbReference type="EMBL" id="TFB77493.1"/>
    </source>
</evidence>
<feature type="binding site" evidence="8">
    <location>
        <begin position="40"/>
        <end position="42"/>
    </location>
    <ligand>
        <name>GTP</name>
        <dbReference type="ChEBI" id="CHEBI:37565"/>
    </ligand>
</feature>
<feature type="binding site" description="in other chain" evidence="8">
    <location>
        <position position="238"/>
    </location>
    <ligand>
        <name>IMP</name>
        <dbReference type="ChEBI" id="CHEBI:58053"/>
        <note>ligand shared between dimeric partners</note>
    </ligand>
</feature>
<feature type="binding site" description="in other chain" evidence="8">
    <location>
        <position position="223"/>
    </location>
    <ligand>
        <name>IMP</name>
        <dbReference type="ChEBI" id="CHEBI:58053"/>
        <note>ligand shared between dimeric partners</note>
    </ligand>
</feature>
<dbReference type="NCBIfam" id="TIGR00184">
    <property type="entry name" value="purA"/>
    <property type="match status" value="1"/>
</dbReference>
<comment type="cofactor">
    <cofactor evidence="8">
        <name>Mg(2+)</name>
        <dbReference type="ChEBI" id="CHEBI:18420"/>
    </cofactor>
    <text evidence="8">Binds 1 Mg(2+) ion per subunit.</text>
</comment>
<keyword evidence="4 8" id="KW-0547">Nucleotide-binding</keyword>
<evidence type="ECO:0000313" key="13">
    <source>
        <dbReference type="Proteomes" id="UP000199639"/>
    </source>
</evidence>
<dbReference type="UniPathway" id="UPA00075">
    <property type="reaction ID" value="UER00335"/>
</dbReference>
<feature type="binding site" description="in other chain" evidence="8">
    <location>
        <position position="302"/>
    </location>
    <ligand>
        <name>IMP</name>
        <dbReference type="ChEBI" id="CHEBI:58053"/>
        <note>ligand shared between dimeric partners</note>
    </ligand>
</feature>
<comment type="catalytic activity">
    <reaction evidence="8 10">
        <text>IMP + L-aspartate + GTP = N(6)-(1,2-dicarboxyethyl)-AMP + GDP + phosphate + 2 H(+)</text>
        <dbReference type="Rhea" id="RHEA:15753"/>
        <dbReference type="ChEBI" id="CHEBI:15378"/>
        <dbReference type="ChEBI" id="CHEBI:29991"/>
        <dbReference type="ChEBI" id="CHEBI:37565"/>
        <dbReference type="ChEBI" id="CHEBI:43474"/>
        <dbReference type="ChEBI" id="CHEBI:57567"/>
        <dbReference type="ChEBI" id="CHEBI:58053"/>
        <dbReference type="ChEBI" id="CHEBI:58189"/>
        <dbReference type="EC" id="6.3.4.4"/>
    </reaction>
</comment>
<dbReference type="EMBL" id="SOFD01000024">
    <property type="protein sequence ID" value="TFB77493.1"/>
    <property type="molecule type" value="Genomic_DNA"/>
</dbReference>
<dbReference type="PANTHER" id="PTHR11846">
    <property type="entry name" value="ADENYLOSUCCINATE SYNTHETASE"/>
    <property type="match status" value="1"/>
</dbReference>
<proteinExistence type="inferred from homology"/>
<evidence type="ECO:0000313" key="14">
    <source>
        <dbReference type="Proteomes" id="UP000298252"/>
    </source>
</evidence>
<dbReference type="GO" id="GO:0046040">
    <property type="term" value="P:IMP metabolic process"/>
    <property type="evidence" value="ECO:0007669"/>
    <property type="project" value="TreeGrafter"/>
</dbReference>
<evidence type="ECO:0000313" key="11">
    <source>
        <dbReference type="EMBL" id="SDM46390.1"/>
    </source>
</evidence>
<dbReference type="STRING" id="1424659.SAMN05216368_10162"/>
<dbReference type="GO" id="GO:0005737">
    <property type="term" value="C:cytoplasm"/>
    <property type="evidence" value="ECO:0007669"/>
    <property type="project" value="UniProtKB-SubCell"/>
</dbReference>
<evidence type="ECO:0000256" key="4">
    <source>
        <dbReference type="ARBA" id="ARBA00022741"/>
    </source>
</evidence>
<dbReference type="NCBIfam" id="NF002223">
    <property type="entry name" value="PRK01117.1"/>
    <property type="match status" value="1"/>
</dbReference>
<dbReference type="InterPro" id="IPR042111">
    <property type="entry name" value="Adenylosuccinate_synth_dom3"/>
</dbReference>
<evidence type="ECO:0000256" key="10">
    <source>
        <dbReference type="RuleBase" id="RU000520"/>
    </source>
</evidence>
<dbReference type="InterPro" id="IPR027417">
    <property type="entry name" value="P-loop_NTPase"/>
</dbReference>
<feature type="binding site" evidence="8">
    <location>
        <position position="142"/>
    </location>
    <ligand>
        <name>IMP</name>
        <dbReference type="ChEBI" id="CHEBI:58053"/>
        <note>ligand shared between dimeric partners</note>
    </ligand>
</feature>
<feature type="binding site" evidence="8">
    <location>
        <position position="304"/>
    </location>
    <ligand>
        <name>GTP</name>
        <dbReference type="ChEBI" id="CHEBI:37565"/>
    </ligand>
</feature>